<dbReference type="GO" id="GO:0006508">
    <property type="term" value="P:proteolysis"/>
    <property type="evidence" value="ECO:0007669"/>
    <property type="project" value="InterPro"/>
</dbReference>
<dbReference type="InterPro" id="IPR029058">
    <property type="entry name" value="AB_hydrolase_fold"/>
</dbReference>
<sequence length="97" mass="10974">LYLQRSPIHGADGLSCPVIFFQGTEDKVVLPDQAELMVDVLRRKGVPVAYLLFEGEQHGFRKAENIQRALEAELYFLGRIFGFELADPVEPVEIENL</sequence>
<name>A0A0F9QK23_9ZZZZ</name>
<dbReference type="Pfam" id="PF00326">
    <property type="entry name" value="Peptidase_S9"/>
    <property type="match status" value="1"/>
</dbReference>
<comment type="caution">
    <text evidence="2">The sequence shown here is derived from an EMBL/GenBank/DDBJ whole genome shotgun (WGS) entry which is preliminary data.</text>
</comment>
<dbReference type="Gene3D" id="3.40.50.1820">
    <property type="entry name" value="alpha/beta hydrolase"/>
    <property type="match status" value="1"/>
</dbReference>
<evidence type="ECO:0000259" key="1">
    <source>
        <dbReference type="Pfam" id="PF00326"/>
    </source>
</evidence>
<accession>A0A0F9QK23</accession>
<feature type="domain" description="Peptidase S9 prolyl oligopeptidase catalytic" evidence="1">
    <location>
        <begin position="2"/>
        <end position="82"/>
    </location>
</feature>
<feature type="non-terminal residue" evidence="2">
    <location>
        <position position="1"/>
    </location>
</feature>
<dbReference type="PANTHER" id="PTHR43056:SF5">
    <property type="entry name" value="PEPTIDASE S9 PROLYL OLIGOPEPTIDASE CATALYTIC DOMAIN-CONTAINING PROTEIN"/>
    <property type="match status" value="1"/>
</dbReference>
<protein>
    <recommendedName>
        <fullName evidence="1">Peptidase S9 prolyl oligopeptidase catalytic domain-containing protein</fullName>
    </recommendedName>
</protein>
<dbReference type="GO" id="GO:0008236">
    <property type="term" value="F:serine-type peptidase activity"/>
    <property type="evidence" value="ECO:0007669"/>
    <property type="project" value="InterPro"/>
</dbReference>
<organism evidence="2">
    <name type="scientific">marine sediment metagenome</name>
    <dbReference type="NCBI Taxonomy" id="412755"/>
    <lineage>
        <taxon>unclassified sequences</taxon>
        <taxon>metagenomes</taxon>
        <taxon>ecological metagenomes</taxon>
    </lineage>
</organism>
<gene>
    <name evidence="2" type="ORF">LCGC14_0693070</name>
</gene>
<evidence type="ECO:0000313" key="2">
    <source>
        <dbReference type="EMBL" id="KKN44460.1"/>
    </source>
</evidence>
<reference evidence="2" key="1">
    <citation type="journal article" date="2015" name="Nature">
        <title>Complex archaea that bridge the gap between prokaryotes and eukaryotes.</title>
        <authorList>
            <person name="Spang A."/>
            <person name="Saw J.H."/>
            <person name="Jorgensen S.L."/>
            <person name="Zaremba-Niedzwiedzka K."/>
            <person name="Martijn J."/>
            <person name="Lind A.E."/>
            <person name="van Eijk R."/>
            <person name="Schleper C."/>
            <person name="Guy L."/>
            <person name="Ettema T.J."/>
        </authorList>
    </citation>
    <scope>NUCLEOTIDE SEQUENCE</scope>
</reference>
<dbReference type="InterPro" id="IPR050585">
    <property type="entry name" value="Xaa-Pro_dipeptidyl-ppase/CocE"/>
</dbReference>
<dbReference type="PANTHER" id="PTHR43056">
    <property type="entry name" value="PEPTIDASE S9 PROLYL OLIGOPEPTIDASE"/>
    <property type="match status" value="1"/>
</dbReference>
<dbReference type="AlphaFoldDB" id="A0A0F9QK23"/>
<dbReference type="SUPFAM" id="SSF53474">
    <property type="entry name" value="alpha/beta-Hydrolases"/>
    <property type="match status" value="1"/>
</dbReference>
<dbReference type="EMBL" id="LAZR01001451">
    <property type="protein sequence ID" value="KKN44460.1"/>
    <property type="molecule type" value="Genomic_DNA"/>
</dbReference>
<proteinExistence type="predicted"/>
<dbReference type="InterPro" id="IPR001375">
    <property type="entry name" value="Peptidase_S9_cat"/>
</dbReference>